<evidence type="ECO:0000313" key="2">
    <source>
        <dbReference type="EMBL" id="MBG0739694.1"/>
    </source>
</evidence>
<organism evidence="2 3">
    <name type="scientific">Arthrobacter terrae</name>
    <dbReference type="NCBI Taxonomy" id="2935737"/>
    <lineage>
        <taxon>Bacteria</taxon>
        <taxon>Bacillati</taxon>
        <taxon>Actinomycetota</taxon>
        <taxon>Actinomycetes</taxon>
        <taxon>Micrococcales</taxon>
        <taxon>Micrococcaceae</taxon>
        <taxon>Arthrobacter</taxon>
    </lineage>
</organism>
<feature type="transmembrane region" description="Helical" evidence="1">
    <location>
        <begin position="212"/>
        <end position="231"/>
    </location>
</feature>
<gene>
    <name evidence="2" type="ORF">IV500_09880</name>
</gene>
<protein>
    <submittedName>
        <fullName evidence="2">DUF998 domain-containing protein</fullName>
    </submittedName>
</protein>
<feature type="transmembrane region" description="Helical" evidence="1">
    <location>
        <begin position="120"/>
        <end position="143"/>
    </location>
</feature>
<accession>A0A931G7V8</accession>
<feature type="transmembrane region" description="Helical" evidence="1">
    <location>
        <begin position="85"/>
        <end position="108"/>
    </location>
</feature>
<keyword evidence="3" id="KW-1185">Reference proteome</keyword>
<keyword evidence="1" id="KW-0812">Transmembrane</keyword>
<dbReference type="EMBL" id="JADNYM010000011">
    <property type="protein sequence ID" value="MBG0739694.1"/>
    <property type="molecule type" value="Genomic_DNA"/>
</dbReference>
<dbReference type="Proteomes" id="UP000655366">
    <property type="component" value="Unassembled WGS sequence"/>
</dbReference>
<dbReference type="AlphaFoldDB" id="A0A931G7V8"/>
<feature type="transmembrane region" description="Helical" evidence="1">
    <location>
        <begin position="149"/>
        <end position="171"/>
    </location>
</feature>
<reference evidence="2 3" key="1">
    <citation type="submission" date="2020-11" db="EMBL/GenBank/DDBJ databases">
        <title>Arthrobacter antarcticus sp. nov., isolated from Antarctic Soil.</title>
        <authorList>
            <person name="Li J."/>
        </authorList>
    </citation>
    <scope>NUCLEOTIDE SEQUENCE [LARGE SCALE GENOMIC DNA]</scope>
    <source>
        <strain evidence="2 3">Z1-20</strain>
    </source>
</reference>
<evidence type="ECO:0000313" key="3">
    <source>
        <dbReference type="Proteomes" id="UP000655366"/>
    </source>
</evidence>
<dbReference type="Pfam" id="PF06197">
    <property type="entry name" value="DUF998"/>
    <property type="match status" value="1"/>
</dbReference>
<dbReference type="InterPro" id="IPR009339">
    <property type="entry name" value="DUF998"/>
</dbReference>
<comment type="caution">
    <text evidence="2">The sequence shown here is derived from an EMBL/GenBank/DDBJ whole genome shotgun (WGS) entry which is preliminary data.</text>
</comment>
<feature type="transmembrane region" description="Helical" evidence="1">
    <location>
        <begin position="178"/>
        <end position="200"/>
    </location>
</feature>
<proteinExistence type="predicted"/>
<evidence type="ECO:0000256" key="1">
    <source>
        <dbReference type="SAM" id="Phobius"/>
    </source>
</evidence>
<sequence length="244" mass="25640">MAAAVPLAALSTAQLTRTRTLVGAWAKISILQYFIAEAVVIAAWAGPTAYSRRFNVISDLGAEYCGVYSGRAVCSPLHRLMDASFIVQGLAMIIGAVLLSSVLFRVAGKPGLPGLPPVRGWPVAVRALIGVSGLGTIVVGLVPEDTISSLHYAGAVLFFIAGGLSLVVLGWNWRRRRLISAFLLLCGVVSLISTVVFALVPGIEVGTVERLMAYPITIGLSVVGMVMARGCQQARASVREHALA</sequence>
<keyword evidence="1" id="KW-0472">Membrane</keyword>
<name>A0A931G7V8_9MICC</name>
<keyword evidence="1" id="KW-1133">Transmembrane helix</keyword>